<reference evidence="1" key="1">
    <citation type="submission" date="2021-10" db="EMBL/GenBank/DDBJ databases">
        <title>Tropical sea cucumber genome reveals ecological adaptation and Cuvierian tubules defense mechanism.</title>
        <authorList>
            <person name="Chen T."/>
        </authorList>
    </citation>
    <scope>NUCLEOTIDE SEQUENCE</scope>
    <source>
        <strain evidence="1">Nanhai2018</strain>
        <tissue evidence="1">Muscle</tissue>
    </source>
</reference>
<name>A0A9Q1BA08_HOLLE</name>
<dbReference type="OrthoDB" id="289913at2759"/>
<proteinExistence type="predicted"/>
<dbReference type="Proteomes" id="UP001152320">
    <property type="component" value="Unassembled WGS sequence"/>
</dbReference>
<dbReference type="Pfam" id="PF23410">
    <property type="entry name" value="Beta-prop_VPS8"/>
    <property type="match status" value="2"/>
</dbReference>
<protein>
    <submittedName>
        <fullName evidence="1">Vacuolar protein sorting-associated protein 8-like</fullName>
    </submittedName>
</protein>
<evidence type="ECO:0000313" key="1">
    <source>
        <dbReference type="EMBL" id="KAJ8017658.1"/>
    </source>
</evidence>
<gene>
    <name evidence="1" type="ORF">HOLleu_44770</name>
</gene>
<organism evidence="1 2">
    <name type="scientific">Holothuria leucospilota</name>
    <name type="common">Black long sea cucumber</name>
    <name type="synonym">Mertensiothuria leucospilota</name>
    <dbReference type="NCBI Taxonomy" id="206669"/>
    <lineage>
        <taxon>Eukaryota</taxon>
        <taxon>Metazoa</taxon>
        <taxon>Echinodermata</taxon>
        <taxon>Eleutherozoa</taxon>
        <taxon>Echinozoa</taxon>
        <taxon>Holothuroidea</taxon>
        <taxon>Aspidochirotacea</taxon>
        <taxon>Aspidochirotida</taxon>
        <taxon>Holothuriidae</taxon>
        <taxon>Holothuria</taxon>
    </lineage>
</organism>
<evidence type="ECO:0000313" key="2">
    <source>
        <dbReference type="Proteomes" id="UP001152320"/>
    </source>
</evidence>
<keyword evidence="2" id="KW-1185">Reference proteome</keyword>
<accession>A0A9Q1BA08</accession>
<dbReference type="AlphaFoldDB" id="A0A9Q1BA08"/>
<comment type="caution">
    <text evidence="1">The sequence shown here is derived from an EMBL/GenBank/DDBJ whole genome shotgun (WGS) entry which is preliminary data.</text>
</comment>
<sequence length="203" mass="23676">MKSSWLRYSVVISVEKSLLHANFLIKDHPLKDMMLLAMATLSKVFMVHLRPRLTVTFTKQLKVYQEGTKAKFAPLQIMMLTYSLLNIQWMNTHTMITMDTSENLHLLHICTEEELEVMDLMDIELVYGNSFFKSLATVGNVSEAMTHRISGTGKSRGKFDKYQNKSEIHNNIHPWTQPYPLRAKRGSSRQMTMMKMHHRRKSK</sequence>
<dbReference type="EMBL" id="JAIZAY010001217">
    <property type="protein sequence ID" value="KAJ8017658.1"/>
    <property type="molecule type" value="Genomic_DNA"/>
</dbReference>